<keyword evidence="2" id="KW-0067">ATP-binding</keyword>
<dbReference type="GO" id="GO:0005739">
    <property type="term" value="C:mitochondrion"/>
    <property type="evidence" value="ECO:0007669"/>
    <property type="project" value="TreeGrafter"/>
</dbReference>
<evidence type="ECO:0000259" key="3">
    <source>
        <dbReference type="PROSITE" id="PS50975"/>
    </source>
</evidence>
<dbReference type="PROSITE" id="PS00867">
    <property type="entry name" value="CPSASE_2"/>
    <property type="match status" value="1"/>
</dbReference>
<dbReference type="Pfam" id="PF21366">
    <property type="entry name" value="TRAFD1-XIAF1_ZnF"/>
    <property type="match status" value="1"/>
</dbReference>
<proteinExistence type="predicted"/>
<keyword evidence="2" id="KW-0547">Nucleotide-binding</keyword>
<dbReference type="Gene3D" id="3.30.470.20">
    <property type="entry name" value="ATP-grasp fold, B domain"/>
    <property type="match status" value="1"/>
</dbReference>
<dbReference type="SUPFAM" id="SSF56059">
    <property type="entry name" value="Glutathione synthetase ATP-binding domain-like"/>
    <property type="match status" value="1"/>
</dbReference>
<dbReference type="InterPro" id="IPR011761">
    <property type="entry name" value="ATP-grasp"/>
</dbReference>
<evidence type="ECO:0000256" key="2">
    <source>
        <dbReference type="PROSITE-ProRule" id="PRU00409"/>
    </source>
</evidence>
<dbReference type="PANTHER" id="PTHR18866">
    <property type="entry name" value="CARBOXYLASE:PYRUVATE/ACETYL-COA/PROPIONYL-COA CARBOXYLASE"/>
    <property type="match status" value="1"/>
</dbReference>
<dbReference type="InterPro" id="IPR049439">
    <property type="entry name" value="TRAFD1-XIAF1_Znf"/>
</dbReference>
<name>A0A6V7PVW4_ANACO</name>
<dbReference type="AlphaFoldDB" id="A0A6V7PVW4"/>
<accession>A0A6V7PVW4</accession>
<sequence length="825" mass="91485">MPVSAPTPALKEEGLEQAQVRAEQTEAMSSWPRRYSLSHVMVRTKMRPRFSKEQKKNAEAKIVLYSLLAVEAYRPIIILKRPLLAFLLALIRTSGAPTRSIKDGLTALFGVALCPLNRSVLVELGAMLALFSLVVILHSSRFTRSTVPYWPSSASCPHFSPLSLFCIRRALPAQPPRAGQARRHAHTCLSRRHCAFEKFYSGECRDKSESRWRQIDAKRTPCDARAAYREEFCKTAEFSACCTGTTSMAVPVQPARTGLATLGLALVPVQEPVYRYKGVEREKPSCCISSSFFPSHSLSNRLKARELGFVADVAPRSRLGIRLLPEQCEKAGRACDFAVLDVTPVLVAVENLIELDRDTLHTRLGSAHECHSGDGLCAFALVSLMPVGLALQDQAIGFGRCAIRGSGSRQGYRELEPTRQAELEAPTAELVHFHIFFLTNLKAIGYHNAGTVEFIMDTLSGQFYFMEMNTRLQVEHLVTEMIVGQDLVEWQIRVANGEPLPLTREQLPLNGHSFEARIYAENVPRGFLPATGTLHHYRPVLLPQQTAGLPTNIGHCRLQIAGLPCAGFVDGLKVTAGQQVFDTSVLFTVKADQQMEENMLLGNGIVFSRLFEALPYDGSGDKIKLPPSCFKELSDQGALYKETLSEKVSTGLMNIEVKIEADTSDGDINIYVSRHPLVFPTQHQHEWSSHEMGSKHEGCGVVLRKEQAGNHVHCDKCGQAFQQGEMEKHMKVFHEPLHCPCGVVLENEEMVQHQSLTCPLRLIVCHFCGDMVQAGTEPLDVRDRLRGLSEHESICGSRTAPCGSCSRSVMLKEMDIHVIAVHQKS</sequence>
<reference evidence="4" key="1">
    <citation type="submission" date="2020-07" db="EMBL/GenBank/DDBJ databases">
        <authorList>
            <person name="Lin J."/>
        </authorList>
    </citation>
    <scope>NUCLEOTIDE SEQUENCE</scope>
</reference>
<protein>
    <recommendedName>
        <fullName evidence="3">ATP-grasp domain-containing protein</fullName>
    </recommendedName>
</protein>
<dbReference type="InterPro" id="IPR050856">
    <property type="entry name" value="Biotin_carboxylase_complex"/>
</dbReference>
<evidence type="ECO:0000256" key="1">
    <source>
        <dbReference type="ARBA" id="ARBA00023267"/>
    </source>
</evidence>
<organism evidence="4">
    <name type="scientific">Ananas comosus var. bracteatus</name>
    <name type="common">red pineapple</name>
    <dbReference type="NCBI Taxonomy" id="296719"/>
    <lineage>
        <taxon>Eukaryota</taxon>
        <taxon>Viridiplantae</taxon>
        <taxon>Streptophyta</taxon>
        <taxon>Embryophyta</taxon>
        <taxon>Tracheophyta</taxon>
        <taxon>Spermatophyta</taxon>
        <taxon>Magnoliopsida</taxon>
        <taxon>Liliopsida</taxon>
        <taxon>Poales</taxon>
        <taxon>Bromeliaceae</taxon>
        <taxon>Bromelioideae</taxon>
        <taxon>Ananas</taxon>
    </lineage>
</organism>
<evidence type="ECO:0000313" key="4">
    <source>
        <dbReference type="EMBL" id="CAD1834766.1"/>
    </source>
</evidence>
<dbReference type="EMBL" id="LR862152">
    <property type="protein sequence ID" value="CAD1834766.1"/>
    <property type="molecule type" value="Genomic_DNA"/>
</dbReference>
<dbReference type="GO" id="GO:0005524">
    <property type="term" value="F:ATP binding"/>
    <property type="evidence" value="ECO:0007669"/>
    <property type="project" value="UniProtKB-UniRule"/>
</dbReference>
<dbReference type="InterPro" id="IPR005479">
    <property type="entry name" value="CPAse_ATP-bd"/>
</dbReference>
<feature type="domain" description="ATP-grasp" evidence="3">
    <location>
        <begin position="442"/>
        <end position="496"/>
    </location>
</feature>
<dbReference type="PANTHER" id="PTHR18866:SF33">
    <property type="entry name" value="METHYLCROTONOYL-COA CARBOXYLASE SUBUNIT ALPHA, MITOCHONDRIAL-RELATED"/>
    <property type="match status" value="1"/>
</dbReference>
<dbReference type="Pfam" id="PF02786">
    <property type="entry name" value="CPSase_L_D2"/>
    <property type="match status" value="1"/>
</dbReference>
<dbReference type="GO" id="GO:0004485">
    <property type="term" value="F:methylcrotonoyl-CoA carboxylase activity"/>
    <property type="evidence" value="ECO:0007669"/>
    <property type="project" value="TreeGrafter"/>
</dbReference>
<dbReference type="GO" id="GO:0046872">
    <property type="term" value="F:metal ion binding"/>
    <property type="evidence" value="ECO:0007669"/>
    <property type="project" value="InterPro"/>
</dbReference>
<dbReference type="PROSITE" id="PS50975">
    <property type="entry name" value="ATP_GRASP"/>
    <property type="match status" value="1"/>
</dbReference>
<keyword evidence="1" id="KW-0092">Biotin</keyword>
<gene>
    <name evidence="4" type="ORF">CB5_LOCUS17977</name>
</gene>